<keyword evidence="4" id="KW-1185">Reference proteome</keyword>
<dbReference type="STRING" id="78410.A0A0P7B4A7"/>
<dbReference type="AlphaFoldDB" id="A0A0P7B4A7"/>
<evidence type="ECO:0000256" key="2">
    <source>
        <dbReference type="SAM" id="MobiDB-lite"/>
    </source>
</evidence>
<reference evidence="3 4" key="1">
    <citation type="submission" date="2015-09" db="EMBL/GenBank/DDBJ databases">
        <title>Draft genome of a European isolate of the apple canker pathogen Neonectria ditissima.</title>
        <authorList>
            <person name="Gomez-Cortecero A."/>
            <person name="Harrison R.J."/>
            <person name="Armitage A.D."/>
        </authorList>
    </citation>
    <scope>NUCLEOTIDE SEQUENCE [LARGE SCALE GENOMIC DNA]</scope>
    <source>
        <strain evidence="3 4">R09/05</strain>
    </source>
</reference>
<dbReference type="OrthoDB" id="5091933at2759"/>
<keyword evidence="1" id="KW-0175">Coiled coil</keyword>
<gene>
    <name evidence="3" type="ORF">AK830_g11915</name>
</gene>
<organism evidence="3 4">
    <name type="scientific">Neonectria ditissima</name>
    <dbReference type="NCBI Taxonomy" id="78410"/>
    <lineage>
        <taxon>Eukaryota</taxon>
        <taxon>Fungi</taxon>
        <taxon>Dikarya</taxon>
        <taxon>Ascomycota</taxon>
        <taxon>Pezizomycotina</taxon>
        <taxon>Sordariomycetes</taxon>
        <taxon>Hypocreomycetidae</taxon>
        <taxon>Hypocreales</taxon>
        <taxon>Nectriaceae</taxon>
        <taxon>Neonectria</taxon>
    </lineage>
</organism>
<evidence type="ECO:0000313" key="3">
    <source>
        <dbReference type="EMBL" id="KPM34654.1"/>
    </source>
</evidence>
<feature type="compositionally biased region" description="Basic and acidic residues" evidence="2">
    <location>
        <begin position="494"/>
        <end position="506"/>
    </location>
</feature>
<dbReference type="EMBL" id="LKCW01000314">
    <property type="protein sequence ID" value="KPM34654.1"/>
    <property type="molecule type" value="Genomic_DNA"/>
</dbReference>
<feature type="coiled-coil region" evidence="1">
    <location>
        <begin position="258"/>
        <end position="292"/>
    </location>
</feature>
<protein>
    <submittedName>
        <fullName evidence="3">Uncharacterized protein</fullName>
    </submittedName>
</protein>
<accession>A0A0P7B4A7</accession>
<proteinExistence type="predicted"/>
<feature type="compositionally biased region" description="Polar residues" evidence="2">
    <location>
        <begin position="1"/>
        <end position="30"/>
    </location>
</feature>
<feature type="coiled-coil region" evidence="1">
    <location>
        <begin position="191"/>
        <end position="232"/>
    </location>
</feature>
<feature type="region of interest" description="Disordered" evidence="2">
    <location>
        <begin position="1"/>
        <end position="44"/>
    </location>
</feature>
<feature type="region of interest" description="Disordered" evidence="2">
    <location>
        <begin position="487"/>
        <end position="519"/>
    </location>
</feature>
<comment type="caution">
    <text evidence="3">The sequence shown here is derived from an EMBL/GenBank/DDBJ whole genome shotgun (WGS) entry which is preliminary data.</text>
</comment>
<evidence type="ECO:0000313" key="4">
    <source>
        <dbReference type="Proteomes" id="UP000050424"/>
    </source>
</evidence>
<evidence type="ECO:0000256" key="1">
    <source>
        <dbReference type="SAM" id="Coils"/>
    </source>
</evidence>
<sequence>MDPTSNPGQSPANAPASHQPSTPPRQTRLSAHQVAEANEVRQHRIERRAHDRCWWSDRHPMPKSGEADRRNLFASTSNAPIGEEEATAIVELWKSIVTNPETGTLEPMGHHLRSSTPPMQRADKASERLAQQGVAVSDRMFKTIFEQATTNSGLDAAMQEYFRDKDEVPVRYVNEYRVRIDRLKMEMSLQLARKEAALSKLNGDFDEYKKRAERQERDFDEFRKEKEDLEDRAHEEIFKLQTKICDDEGKFAAQESENADLRNLIHHIQLRNNDLEKDNAEMQSELQANAQRRGKMAANDDMARAQQFPADDASPFESLDMINDELISAKAKLVAEQVENDALEAFYTAFYQDLQVARCSWSVFVKTVAEMPDAQQKLSTETRQLIRKMYLELEDLERKFLLRHPGIQESRRAGQLKRDALTKAALDKAQSSLRAELERVVTLKEALIGHEMEHARRLRRLDILTMGGPKLKKAEGGRVLDAFASCSSDEESLDENHGSSTSEEKSTQGSSRRVRHDWE</sequence>
<dbReference type="Proteomes" id="UP000050424">
    <property type="component" value="Unassembled WGS sequence"/>
</dbReference>
<name>A0A0P7B4A7_9HYPO</name>